<name>A0A7W7EZ10_9SPHN</name>
<reference evidence="1 2" key="1">
    <citation type="submission" date="2020-08" db="EMBL/GenBank/DDBJ databases">
        <title>Genomic Encyclopedia of Type Strains, Phase IV (KMG-IV): sequencing the most valuable type-strain genomes for metagenomic binning, comparative biology and taxonomic classification.</title>
        <authorList>
            <person name="Goeker M."/>
        </authorList>
    </citation>
    <scope>NUCLEOTIDE SEQUENCE [LARGE SCALE GENOMIC DNA]</scope>
    <source>
        <strain evidence="1 2">DSM 15867</strain>
    </source>
</reference>
<evidence type="ECO:0000313" key="2">
    <source>
        <dbReference type="Proteomes" id="UP000574769"/>
    </source>
</evidence>
<gene>
    <name evidence="1" type="ORF">GGQ96_001030</name>
</gene>
<dbReference type="RefSeq" id="WP_184112306.1">
    <property type="nucleotide sequence ID" value="NZ_JACHNY010000002.1"/>
</dbReference>
<dbReference type="Proteomes" id="UP000574769">
    <property type="component" value="Unassembled WGS sequence"/>
</dbReference>
<organism evidence="1 2">
    <name type="scientific">Sphingomonas abaci</name>
    <dbReference type="NCBI Taxonomy" id="237611"/>
    <lineage>
        <taxon>Bacteria</taxon>
        <taxon>Pseudomonadati</taxon>
        <taxon>Pseudomonadota</taxon>
        <taxon>Alphaproteobacteria</taxon>
        <taxon>Sphingomonadales</taxon>
        <taxon>Sphingomonadaceae</taxon>
        <taxon>Sphingomonas</taxon>
    </lineage>
</organism>
<dbReference type="EMBL" id="JACHNY010000002">
    <property type="protein sequence ID" value="MBB4616910.1"/>
    <property type="molecule type" value="Genomic_DNA"/>
</dbReference>
<proteinExistence type="predicted"/>
<dbReference type="AlphaFoldDB" id="A0A7W7EZ10"/>
<accession>A0A7W7EZ10</accession>
<protein>
    <recommendedName>
        <fullName evidence="3">Head-tail adaptor protein</fullName>
    </recommendedName>
</protein>
<evidence type="ECO:0008006" key="3">
    <source>
        <dbReference type="Google" id="ProtNLM"/>
    </source>
</evidence>
<keyword evidence="2" id="KW-1185">Reference proteome</keyword>
<comment type="caution">
    <text evidence="1">The sequence shown here is derived from an EMBL/GenBank/DDBJ whole genome shotgun (WGS) entry which is preliminary data.</text>
</comment>
<evidence type="ECO:0000313" key="1">
    <source>
        <dbReference type="EMBL" id="MBB4616910.1"/>
    </source>
</evidence>
<sequence length="121" mass="12965">MTIAGAFAGIADRFSRAGLGAHKDAVARWPGEPVVDDGGSIVEPGIPYEMPCLCQVDSATEAMRSAEGYIDTDVRLLILAAGLPRAIDTDATVEVGGRRWSIQTAVLDPMEAYWDCRGRRV</sequence>